<protein>
    <submittedName>
        <fullName evidence="2">Uncharacterized protein</fullName>
    </submittedName>
</protein>
<organism evidence="2 3">
    <name type="scientific">Xenopus laevis</name>
    <name type="common">African clawed frog</name>
    <dbReference type="NCBI Taxonomy" id="8355"/>
    <lineage>
        <taxon>Eukaryota</taxon>
        <taxon>Metazoa</taxon>
        <taxon>Chordata</taxon>
        <taxon>Craniata</taxon>
        <taxon>Vertebrata</taxon>
        <taxon>Euteleostomi</taxon>
        <taxon>Amphibia</taxon>
        <taxon>Batrachia</taxon>
        <taxon>Anura</taxon>
        <taxon>Pipoidea</taxon>
        <taxon>Pipidae</taxon>
        <taxon>Xenopodinae</taxon>
        <taxon>Xenopus</taxon>
        <taxon>Xenopus</taxon>
    </lineage>
</organism>
<evidence type="ECO:0000256" key="1">
    <source>
        <dbReference type="SAM" id="MobiDB-lite"/>
    </source>
</evidence>
<gene>
    <name evidence="2" type="ORF">XELAEV_18012366mg</name>
</gene>
<dbReference type="EMBL" id="CM004468">
    <property type="protein sequence ID" value="OCT94680.1"/>
    <property type="molecule type" value="Genomic_DNA"/>
</dbReference>
<proteinExistence type="predicted"/>
<feature type="compositionally biased region" description="Polar residues" evidence="1">
    <location>
        <begin position="10"/>
        <end position="26"/>
    </location>
</feature>
<accession>A0A974DNY2</accession>
<evidence type="ECO:0000313" key="2">
    <source>
        <dbReference type="EMBL" id="OCT94680.1"/>
    </source>
</evidence>
<name>A0A974DNY2_XENLA</name>
<sequence>MTEQGERRINQPQCDPTGRKNSTPTSKPWGKGSTCNQGNLASCTYAGFLRHSSHFHLFSLFTVICKDLRKNLCKIVKNQKKGRILYGL</sequence>
<dbReference type="Proteomes" id="UP000694892">
    <property type="component" value="Chromosome 2L"/>
</dbReference>
<evidence type="ECO:0000313" key="3">
    <source>
        <dbReference type="Proteomes" id="UP000694892"/>
    </source>
</evidence>
<reference evidence="3" key="1">
    <citation type="journal article" date="2016" name="Nature">
        <title>Genome evolution in the allotetraploid frog Xenopus laevis.</title>
        <authorList>
            <person name="Session A.M."/>
            <person name="Uno Y."/>
            <person name="Kwon T."/>
            <person name="Chapman J.A."/>
            <person name="Toyoda A."/>
            <person name="Takahashi S."/>
            <person name="Fukui A."/>
            <person name="Hikosaka A."/>
            <person name="Suzuki A."/>
            <person name="Kondo M."/>
            <person name="van Heeringen S.J."/>
            <person name="Quigley I."/>
            <person name="Heinz S."/>
            <person name="Ogino H."/>
            <person name="Ochi H."/>
            <person name="Hellsten U."/>
            <person name="Lyons J.B."/>
            <person name="Simakov O."/>
            <person name="Putnam N."/>
            <person name="Stites J."/>
            <person name="Kuroki Y."/>
            <person name="Tanaka T."/>
            <person name="Michiue T."/>
            <person name="Watanabe M."/>
            <person name="Bogdanovic O."/>
            <person name="Lister R."/>
            <person name="Georgiou G."/>
            <person name="Paranjpe S.S."/>
            <person name="van Kruijsbergen I."/>
            <person name="Shu S."/>
            <person name="Carlson J."/>
            <person name="Kinoshita T."/>
            <person name="Ohta Y."/>
            <person name="Mawaribuchi S."/>
            <person name="Jenkins J."/>
            <person name="Grimwood J."/>
            <person name="Schmutz J."/>
            <person name="Mitros T."/>
            <person name="Mozaffari S.V."/>
            <person name="Suzuki Y."/>
            <person name="Haramoto Y."/>
            <person name="Yamamoto T.S."/>
            <person name="Takagi C."/>
            <person name="Heald R."/>
            <person name="Miller K."/>
            <person name="Haudenschild C."/>
            <person name="Kitzman J."/>
            <person name="Nakayama T."/>
            <person name="Izutsu Y."/>
            <person name="Robert J."/>
            <person name="Fortriede J."/>
            <person name="Burns K."/>
            <person name="Lotay V."/>
            <person name="Karimi K."/>
            <person name="Yasuoka Y."/>
            <person name="Dichmann D.S."/>
            <person name="Flajnik M.F."/>
            <person name="Houston D.W."/>
            <person name="Shendure J."/>
            <person name="DuPasquier L."/>
            <person name="Vize P.D."/>
            <person name="Zorn A.M."/>
            <person name="Ito M."/>
            <person name="Marcotte E.M."/>
            <person name="Wallingford J.B."/>
            <person name="Ito Y."/>
            <person name="Asashima M."/>
            <person name="Ueno N."/>
            <person name="Matsuda Y."/>
            <person name="Veenstra G.J."/>
            <person name="Fujiyama A."/>
            <person name="Harland R.M."/>
            <person name="Taira M."/>
            <person name="Rokhsar D.S."/>
        </authorList>
    </citation>
    <scope>NUCLEOTIDE SEQUENCE [LARGE SCALE GENOMIC DNA]</scope>
    <source>
        <strain evidence="3">J</strain>
    </source>
</reference>
<dbReference type="AlphaFoldDB" id="A0A974DNY2"/>
<feature type="region of interest" description="Disordered" evidence="1">
    <location>
        <begin position="1"/>
        <end position="34"/>
    </location>
</feature>